<keyword evidence="2" id="KW-1185">Reference proteome</keyword>
<name>A0AAW1HZ07_SAPOF</name>
<dbReference type="AlphaFoldDB" id="A0AAW1HZ07"/>
<evidence type="ECO:0000313" key="1">
    <source>
        <dbReference type="EMBL" id="KAK9681582.1"/>
    </source>
</evidence>
<protein>
    <recommendedName>
        <fullName evidence="3">Secreted protein</fullName>
    </recommendedName>
</protein>
<dbReference type="EMBL" id="JBDFQZ010000010">
    <property type="protein sequence ID" value="KAK9681582.1"/>
    <property type="molecule type" value="Genomic_DNA"/>
</dbReference>
<proteinExistence type="predicted"/>
<dbReference type="Proteomes" id="UP001443914">
    <property type="component" value="Unassembled WGS sequence"/>
</dbReference>
<accession>A0AAW1HZ07</accession>
<evidence type="ECO:0008006" key="3">
    <source>
        <dbReference type="Google" id="ProtNLM"/>
    </source>
</evidence>
<sequence>MPMLMLMLPLPSSASSSHRKVGDHSNVVDRPKFLGFVGIQTSFGSVDRRDALQSNWFAPSPDCLLRQMHQFMPLKTLKTQKR</sequence>
<reference evidence="1" key="1">
    <citation type="submission" date="2024-03" db="EMBL/GenBank/DDBJ databases">
        <title>WGS assembly of Saponaria officinalis var. Norfolk2.</title>
        <authorList>
            <person name="Jenkins J."/>
            <person name="Shu S."/>
            <person name="Grimwood J."/>
            <person name="Barry K."/>
            <person name="Goodstein D."/>
            <person name="Schmutz J."/>
            <person name="Leebens-Mack J."/>
            <person name="Osbourn A."/>
        </authorList>
    </citation>
    <scope>NUCLEOTIDE SEQUENCE [LARGE SCALE GENOMIC DNA]</scope>
    <source>
        <strain evidence="1">JIC</strain>
    </source>
</reference>
<organism evidence="1 2">
    <name type="scientific">Saponaria officinalis</name>
    <name type="common">Common soapwort</name>
    <name type="synonym">Lychnis saponaria</name>
    <dbReference type="NCBI Taxonomy" id="3572"/>
    <lineage>
        <taxon>Eukaryota</taxon>
        <taxon>Viridiplantae</taxon>
        <taxon>Streptophyta</taxon>
        <taxon>Embryophyta</taxon>
        <taxon>Tracheophyta</taxon>
        <taxon>Spermatophyta</taxon>
        <taxon>Magnoliopsida</taxon>
        <taxon>eudicotyledons</taxon>
        <taxon>Gunneridae</taxon>
        <taxon>Pentapetalae</taxon>
        <taxon>Caryophyllales</taxon>
        <taxon>Caryophyllaceae</taxon>
        <taxon>Caryophylleae</taxon>
        <taxon>Saponaria</taxon>
    </lineage>
</organism>
<evidence type="ECO:0000313" key="2">
    <source>
        <dbReference type="Proteomes" id="UP001443914"/>
    </source>
</evidence>
<comment type="caution">
    <text evidence="1">The sequence shown here is derived from an EMBL/GenBank/DDBJ whole genome shotgun (WGS) entry which is preliminary data.</text>
</comment>
<gene>
    <name evidence="1" type="ORF">RND81_10G012500</name>
</gene>